<evidence type="ECO:0008006" key="4">
    <source>
        <dbReference type="Google" id="ProtNLM"/>
    </source>
</evidence>
<reference evidence="2" key="3">
    <citation type="submission" date="2024-01" db="EMBL/GenBank/DDBJ databases">
        <authorList>
            <person name="Coelho M.A."/>
            <person name="David-Palma M."/>
            <person name="Shea T."/>
            <person name="Sun S."/>
            <person name="Cuomo C.A."/>
            <person name="Heitman J."/>
        </authorList>
    </citation>
    <scope>NUCLEOTIDE SEQUENCE</scope>
    <source>
        <strain evidence="2">CBS 7841</strain>
    </source>
</reference>
<dbReference type="RefSeq" id="XP_066068841.1">
    <property type="nucleotide sequence ID" value="XM_066212744.1"/>
</dbReference>
<dbReference type="Proteomes" id="UP000094043">
    <property type="component" value="Chromosome 4"/>
</dbReference>
<gene>
    <name evidence="2" type="ORF">L203_103342</name>
</gene>
<dbReference type="AlphaFoldDB" id="A0AAJ8M1Y1"/>
<dbReference type="InterPro" id="IPR021842">
    <property type="entry name" value="DUF3435"/>
</dbReference>
<reference evidence="2" key="1">
    <citation type="submission" date="2016-06" db="EMBL/GenBank/DDBJ databases">
        <authorList>
            <person name="Cuomo C."/>
            <person name="Litvintseva A."/>
            <person name="Heitman J."/>
            <person name="Chen Y."/>
            <person name="Sun S."/>
            <person name="Springer D."/>
            <person name="Dromer F."/>
            <person name="Young S."/>
            <person name="Zeng Q."/>
            <person name="Chapman S."/>
            <person name="Gujja S."/>
            <person name="Saif S."/>
            <person name="Birren B."/>
        </authorList>
    </citation>
    <scope>NUCLEOTIDE SEQUENCE</scope>
    <source>
        <strain evidence="2">CBS 7841</strain>
    </source>
</reference>
<protein>
    <recommendedName>
        <fullName evidence="4">FluG domain-containing protein</fullName>
    </recommendedName>
</protein>
<dbReference type="GeneID" id="91087553"/>
<proteinExistence type="predicted"/>
<feature type="region of interest" description="Disordered" evidence="1">
    <location>
        <begin position="525"/>
        <end position="562"/>
    </location>
</feature>
<evidence type="ECO:0000313" key="2">
    <source>
        <dbReference type="EMBL" id="WVN88141.1"/>
    </source>
</evidence>
<dbReference type="PANTHER" id="PTHR37535:SF4">
    <property type="entry name" value="FLUG DOMAIN-CONTAINING PROTEIN"/>
    <property type="match status" value="1"/>
</dbReference>
<reference evidence="2" key="2">
    <citation type="journal article" date="2022" name="Elife">
        <title>Obligate sexual reproduction of a homothallic fungus closely related to the Cryptococcus pathogenic species complex.</title>
        <authorList>
            <person name="Passer A.R."/>
            <person name="Clancey S.A."/>
            <person name="Shea T."/>
            <person name="David-Palma M."/>
            <person name="Averette A.F."/>
            <person name="Boekhout T."/>
            <person name="Porcel B.M."/>
            <person name="Nowrousian M."/>
            <person name="Cuomo C.A."/>
            <person name="Sun S."/>
            <person name="Heitman J."/>
            <person name="Coelho M.A."/>
        </authorList>
    </citation>
    <scope>NUCLEOTIDE SEQUENCE</scope>
    <source>
        <strain evidence="2">CBS 7841</strain>
    </source>
</reference>
<evidence type="ECO:0000313" key="3">
    <source>
        <dbReference type="Proteomes" id="UP000094043"/>
    </source>
</evidence>
<dbReference type="KEGG" id="cdep:91087553"/>
<accession>A0AAJ8M1Y1</accession>
<organism evidence="2 3">
    <name type="scientific">Cryptococcus depauperatus CBS 7841</name>
    <dbReference type="NCBI Taxonomy" id="1295531"/>
    <lineage>
        <taxon>Eukaryota</taxon>
        <taxon>Fungi</taxon>
        <taxon>Dikarya</taxon>
        <taxon>Basidiomycota</taxon>
        <taxon>Agaricomycotina</taxon>
        <taxon>Tremellomycetes</taxon>
        <taxon>Tremellales</taxon>
        <taxon>Cryptococcaceae</taxon>
        <taxon>Cryptococcus</taxon>
    </lineage>
</organism>
<sequence>MPPARFRCPPRPSNNSSASRVTAAYGTAHHRDFIQSFTQREAQQRAIQKPERFDPADHIALRQQIGQVRFINPDYAHATKVNISTLLAKRQLYCCFVAGRLEGSSPGAGKAAMTGEAWEADMTTFDWMSPLFSVDRTVSMSFLYWICDNYRIKSWGTSWEYFRQFKQLYINVVRRSMDKNDSKEYHDSFLVSRFGLQAPNIMGKPVGDSGDLLALQTFNIAYDRGIFAQERHRIQLAGIYGLLASTGCRPAELVDNEKKAPDDGTMEALFSNNTLGSCPLPTDDDEKQLRNLLTREATDRGRPKALCYEDIKLMIVRHPETGLDIPAMAIKFIHHKGADSKRKPLSKPSFSSPHVTACSTIIASRPSPTEALQYHKLNDDMGRQSLDSGCEKAIGPKTWRRGAANGNAPDSVRDQTMRHDPKWATFNSAYINELVEFHLQNAFLDEPTEDALIKMLSHIDVSRDPLASMDMVPDEIWAQLGPDPAVEELEQERERLKGGRAKRARLVKRQYREYYFDHRPTWDIEQQGDFSSGTDNDDGQDGKKDGDFSDEDSCDSGRPDLDIDIPERRELARLLCHQPDTLTYDELLERRIQAGECMVALSSKRETARRDVIAQWESEDERLKSESPTSATAALSSSTLSAIPAANPPSSVDQVLPEDPYPVRLQARQCPWCVGDERISYKERTFLYCRVTVRNDHFDSQHLGHLQELLASDSLACNHSKCKYGSTARKLLRENQCID</sequence>
<keyword evidence="3" id="KW-1185">Reference proteome</keyword>
<evidence type="ECO:0000256" key="1">
    <source>
        <dbReference type="SAM" id="MobiDB-lite"/>
    </source>
</evidence>
<dbReference type="PANTHER" id="PTHR37535">
    <property type="entry name" value="FLUG DOMAIN PROTEIN"/>
    <property type="match status" value="1"/>
</dbReference>
<name>A0AAJ8M1Y1_9TREE</name>
<dbReference type="EMBL" id="CP143787">
    <property type="protein sequence ID" value="WVN88141.1"/>
    <property type="molecule type" value="Genomic_DNA"/>
</dbReference>
<dbReference type="Pfam" id="PF11917">
    <property type="entry name" value="DUF3435"/>
    <property type="match status" value="2"/>
</dbReference>